<evidence type="ECO:0000313" key="2">
    <source>
        <dbReference type="Proteomes" id="UP000319209"/>
    </source>
</evidence>
<accession>A0A516GPX4</accession>
<dbReference type="OrthoDB" id="1451875at2"/>
<gene>
    <name evidence="1" type="ORF">FNB79_06155</name>
</gene>
<protein>
    <submittedName>
        <fullName evidence="1">Uncharacterized protein</fullName>
    </submittedName>
</protein>
<name>A0A516GPX4_9FLAO</name>
<sequence length="75" mass="8825">MKVATFQSYKNGLYTFMFENGEDMIFDEIHPRALKQFDLKNDKSYIDQTFKITFVEVSGNDDDVIYRIDSLKLVS</sequence>
<evidence type="ECO:0000313" key="1">
    <source>
        <dbReference type="EMBL" id="QDO93577.1"/>
    </source>
</evidence>
<organism evidence="1 2">
    <name type="scientific">Formosa sediminum</name>
    <dbReference type="NCBI Taxonomy" id="2594004"/>
    <lineage>
        <taxon>Bacteria</taxon>
        <taxon>Pseudomonadati</taxon>
        <taxon>Bacteroidota</taxon>
        <taxon>Flavobacteriia</taxon>
        <taxon>Flavobacteriales</taxon>
        <taxon>Flavobacteriaceae</taxon>
        <taxon>Formosa</taxon>
    </lineage>
</organism>
<proteinExistence type="predicted"/>
<dbReference type="KEGG" id="fop:FNB79_06155"/>
<keyword evidence="2" id="KW-1185">Reference proteome</keyword>
<dbReference type="EMBL" id="CP041637">
    <property type="protein sequence ID" value="QDO93577.1"/>
    <property type="molecule type" value="Genomic_DNA"/>
</dbReference>
<dbReference type="AlphaFoldDB" id="A0A516GPX4"/>
<dbReference type="Proteomes" id="UP000319209">
    <property type="component" value="Chromosome"/>
</dbReference>
<dbReference type="RefSeq" id="WP_143380479.1">
    <property type="nucleotide sequence ID" value="NZ_CP041637.1"/>
</dbReference>
<reference evidence="1 2" key="1">
    <citation type="submission" date="2019-07" db="EMBL/GenBank/DDBJ databases">
        <title>Genome sequencing for Formosa sp. PS13.</title>
        <authorList>
            <person name="Park S.-J."/>
        </authorList>
    </citation>
    <scope>NUCLEOTIDE SEQUENCE [LARGE SCALE GENOMIC DNA]</scope>
    <source>
        <strain evidence="1 2">PS13</strain>
    </source>
</reference>